<comment type="caution">
    <text evidence="2">The sequence shown here is derived from an EMBL/GenBank/DDBJ whole genome shotgun (WGS) entry which is preliminary data.</text>
</comment>
<dbReference type="AlphaFoldDB" id="A0A8J5I325"/>
<evidence type="ECO:0000259" key="1">
    <source>
        <dbReference type="Pfam" id="PF20511"/>
    </source>
</evidence>
<dbReference type="GO" id="GO:0009298">
    <property type="term" value="P:GDP-mannose biosynthetic process"/>
    <property type="evidence" value="ECO:0007669"/>
    <property type="project" value="UniProtKB-UniPathway"/>
</dbReference>
<evidence type="ECO:0000313" key="2">
    <source>
        <dbReference type="EMBL" id="KAG6527556.1"/>
    </source>
</evidence>
<feature type="domain" description="Phosphomannose isomerase type I catalytic" evidence="1">
    <location>
        <begin position="2"/>
        <end position="32"/>
    </location>
</feature>
<dbReference type="GO" id="GO:0008270">
    <property type="term" value="F:zinc ion binding"/>
    <property type="evidence" value="ECO:0007669"/>
    <property type="project" value="InterPro"/>
</dbReference>
<accession>A0A8J5I325</accession>
<sequence length="126" mass="13880">MLHMMQPHVYKDPDHKPEMVIALTEFKALCGFVSMDELKDVLIGVPRIAELVSNDAISKIICMTELNGYVNAKIVIQSIFTKLIEDIDSKEEIAGCHSSSAKRGDNCVVDQQFHLAAATGSGYNLL</sequence>
<dbReference type="Gene3D" id="2.60.120.10">
    <property type="entry name" value="Jelly Rolls"/>
    <property type="match status" value="1"/>
</dbReference>
<dbReference type="GO" id="GO:0004476">
    <property type="term" value="F:mannose-6-phosphate isomerase activity"/>
    <property type="evidence" value="ECO:0007669"/>
    <property type="project" value="InterPro"/>
</dbReference>
<dbReference type="SUPFAM" id="SSF51182">
    <property type="entry name" value="RmlC-like cupins"/>
    <property type="match status" value="1"/>
</dbReference>
<evidence type="ECO:0000313" key="3">
    <source>
        <dbReference type="Proteomes" id="UP000734854"/>
    </source>
</evidence>
<dbReference type="InterPro" id="IPR011051">
    <property type="entry name" value="RmlC_Cupin_sf"/>
</dbReference>
<dbReference type="InterPro" id="IPR046457">
    <property type="entry name" value="PMI_typeI_cat"/>
</dbReference>
<protein>
    <recommendedName>
        <fullName evidence="1">Phosphomannose isomerase type I catalytic domain-containing protein</fullName>
    </recommendedName>
</protein>
<dbReference type="Proteomes" id="UP000734854">
    <property type="component" value="Unassembled WGS sequence"/>
</dbReference>
<dbReference type="InterPro" id="IPR014710">
    <property type="entry name" value="RmlC-like_jellyroll"/>
</dbReference>
<reference evidence="2 3" key="1">
    <citation type="submission" date="2020-08" db="EMBL/GenBank/DDBJ databases">
        <title>Plant Genome Project.</title>
        <authorList>
            <person name="Zhang R.-G."/>
        </authorList>
    </citation>
    <scope>NUCLEOTIDE SEQUENCE [LARGE SCALE GENOMIC DNA]</scope>
    <source>
        <tissue evidence="2">Rhizome</tissue>
    </source>
</reference>
<keyword evidence="3" id="KW-1185">Reference proteome</keyword>
<name>A0A8J5I325_ZINOF</name>
<organism evidence="2 3">
    <name type="scientific">Zingiber officinale</name>
    <name type="common">Ginger</name>
    <name type="synonym">Amomum zingiber</name>
    <dbReference type="NCBI Taxonomy" id="94328"/>
    <lineage>
        <taxon>Eukaryota</taxon>
        <taxon>Viridiplantae</taxon>
        <taxon>Streptophyta</taxon>
        <taxon>Embryophyta</taxon>
        <taxon>Tracheophyta</taxon>
        <taxon>Spermatophyta</taxon>
        <taxon>Magnoliopsida</taxon>
        <taxon>Liliopsida</taxon>
        <taxon>Zingiberales</taxon>
        <taxon>Zingiberaceae</taxon>
        <taxon>Zingiber</taxon>
    </lineage>
</organism>
<dbReference type="UniPathway" id="UPA00126">
    <property type="reaction ID" value="UER00423"/>
</dbReference>
<dbReference type="PANTHER" id="PTHR10309:SF0">
    <property type="entry name" value="MANNOSE-6-PHOSPHATE ISOMERASE"/>
    <property type="match status" value="1"/>
</dbReference>
<dbReference type="Pfam" id="PF20511">
    <property type="entry name" value="PMI_typeI_cat"/>
    <property type="match status" value="1"/>
</dbReference>
<dbReference type="GO" id="GO:0005829">
    <property type="term" value="C:cytosol"/>
    <property type="evidence" value="ECO:0007669"/>
    <property type="project" value="TreeGrafter"/>
</dbReference>
<dbReference type="EMBL" id="JACMSC010000003">
    <property type="protein sequence ID" value="KAG6527556.1"/>
    <property type="molecule type" value="Genomic_DNA"/>
</dbReference>
<gene>
    <name evidence="2" type="ORF">ZIOFF_009667</name>
</gene>
<dbReference type="InterPro" id="IPR016305">
    <property type="entry name" value="Mannose-6-P_Isomerase"/>
</dbReference>
<proteinExistence type="predicted"/>
<dbReference type="PANTHER" id="PTHR10309">
    <property type="entry name" value="MANNOSE-6-PHOSPHATE ISOMERASE"/>
    <property type="match status" value="1"/>
</dbReference>